<evidence type="ECO:0000256" key="3">
    <source>
        <dbReference type="ARBA" id="ARBA00022536"/>
    </source>
</evidence>
<evidence type="ECO:0000313" key="9">
    <source>
        <dbReference type="Ensembl" id="ENSAOWP00000006753.1"/>
    </source>
</evidence>
<dbReference type="AlphaFoldDB" id="A0A8B9S4T1"/>
<dbReference type="InterPro" id="IPR036465">
    <property type="entry name" value="vWFA_dom_sf"/>
</dbReference>
<dbReference type="Proteomes" id="UP000694424">
    <property type="component" value="Unplaced"/>
</dbReference>
<evidence type="ECO:0000256" key="1">
    <source>
        <dbReference type="ARBA" id="ARBA00004613"/>
    </source>
</evidence>
<dbReference type="Gene3D" id="2.10.25.10">
    <property type="entry name" value="Laminin"/>
    <property type="match status" value="1"/>
</dbReference>
<dbReference type="InterPro" id="IPR002035">
    <property type="entry name" value="VWF_A"/>
</dbReference>
<keyword evidence="2" id="KW-0964">Secreted</keyword>
<comment type="subcellular location">
    <subcellularLocation>
        <location evidence="1">Secreted</location>
    </subcellularLocation>
</comment>
<keyword evidence="5" id="KW-0677">Repeat</keyword>
<dbReference type="SMART" id="SM00179">
    <property type="entry name" value="EGF_CA"/>
    <property type="match status" value="1"/>
</dbReference>
<evidence type="ECO:0000256" key="2">
    <source>
        <dbReference type="ARBA" id="ARBA00022525"/>
    </source>
</evidence>
<dbReference type="FunFam" id="3.40.50.410:FF:000004">
    <property type="entry name" value="collagen alpha-6(VI) chain"/>
    <property type="match status" value="2"/>
</dbReference>
<dbReference type="Pfam" id="PF00092">
    <property type="entry name" value="VWA"/>
    <property type="match status" value="2"/>
</dbReference>
<dbReference type="Gene3D" id="3.40.50.410">
    <property type="entry name" value="von Willebrand factor, type A domain"/>
    <property type="match status" value="2"/>
</dbReference>
<evidence type="ECO:0000259" key="8">
    <source>
        <dbReference type="PROSITE" id="PS50234"/>
    </source>
</evidence>
<dbReference type="SMART" id="SM00327">
    <property type="entry name" value="VWA"/>
    <property type="match status" value="2"/>
</dbReference>
<feature type="domain" description="VWFA" evidence="8">
    <location>
        <begin position="36"/>
        <end position="215"/>
    </location>
</feature>
<dbReference type="PRINTS" id="PR00453">
    <property type="entry name" value="VWFADOMAIN"/>
</dbReference>
<dbReference type="Pfam" id="PF10393">
    <property type="entry name" value="Matrilin_ccoil"/>
    <property type="match status" value="1"/>
</dbReference>
<dbReference type="GO" id="GO:0005576">
    <property type="term" value="C:extracellular region"/>
    <property type="evidence" value="ECO:0007669"/>
    <property type="project" value="UniProtKB-SubCell"/>
</dbReference>
<dbReference type="PROSITE" id="PS50234">
    <property type="entry name" value="VWFA"/>
    <property type="match status" value="2"/>
</dbReference>
<dbReference type="InterPro" id="IPR050525">
    <property type="entry name" value="ECM_Assembly_Org"/>
</dbReference>
<dbReference type="PANTHER" id="PTHR24020:SF14">
    <property type="entry name" value="MATRILIN-4"/>
    <property type="match status" value="1"/>
</dbReference>
<reference evidence="9" key="1">
    <citation type="submission" date="2025-08" db="UniProtKB">
        <authorList>
            <consortium name="Ensembl"/>
        </authorList>
    </citation>
    <scope>IDENTIFICATION</scope>
</reference>
<dbReference type="SMART" id="SM01279">
    <property type="entry name" value="Matrilin_ccoil"/>
    <property type="match status" value="1"/>
</dbReference>
<dbReference type="SUPFAM" id="SSF58002">
    <property type="entry name" value="Chicken cartilage matrix protein"/>
    <property type="match status" value="1"/>
</dbReference>
<accession>A0A8B9S4T1</accession>
<dbReference type="InterPro" id="IPR001881">
    <property type="entry name" value="EGF-like_Ca-bd_dom"/>
</dbReference>
<keyword evidence="6" id="KW-1015">Disulfide bond</keyword>
<keyword evidence="10" id="KW-1185">Reference proteome</keyword>
<protein>
    <submittedName>
        <fullName evidence="9">Matrilin 4</fullName>
    </submittedName>
</protein>
<dbReference type="GO" id="GO:0005509">
    <property type="term" value="F:calcium ion binding"/>
    <property type="evidence" value="ECO:0007669"/>
    <property type="project" value="InterPro"/>
</dbReference>
<sequence>MALLPALLPAGHRPAMGLNHLFAPLPALKCKTGPLDIVFVIDSSRSVRPFEFETMRRFMIDIISSLDVGPNATRVGVIQYSSQVQNIFSLKTFFKRADMEKAINNIVPLAQGTMTGLAIQYTMNVAFTTQEGARPPHKKIPRIAVIVTDGRPQDRVSEVAAQARAAGIEIYAVGIQRADMNSLRAMASPPLEEHVFLVESFELIQQFGKQFQDKLCGADMSTDLCNGVDHGCEFKCVSAEGSYHCVCPEGQQLQADGKTCNKCGAGHVDLVMVIDGSKSVRPQNFELVKQFVNRIVDLLDVSPHGTRVGLVQYSSRVRTEFPLNKYATADEIKKAVMNVEYMEKGTMTGLALKHMVEHSFSELEGARPLSHNVPRIGLVFTDGRSQDDISEWARRAKESGIVMFAVGVGKAVEEELRAIASEPVEQHFSYSADFTTMTHLGKGEMEIRSPCECEALVQFQTNTVAILQSLTEKNILWGDARARSRLCRVQDSLRDRPAHHSRAG</sequence>
<proteinExistence type="predicted"/>
<evidence type="ECO:0000256" key="4">
    <source>
        <dbReference type="ARBA" id="ARBA00022729"/>
    </source>
</evidence>
<dbReference type="InterPro" id="IPR019466">
    <property type="entry name" value="Matrilin_CC_trimer"/>
</dbReference>
<dbReference type="SUPFAM" id="SSF53300">
    <property type="entry name" value="vWA-like"/>
    <property type="match status" value="2"/>
</dbReference>
<keyword evidence="4" id="KW-0732">Signal</keyword>
<feature type="domain" description="VWFA" evidence="8">
    <location>
        <begin position="269"/>
        <end position="447"/>
    </location>
</feature>
<dbReference type="PANTHER" id="PTHR24020">
    <property type="entry name" value="COLLAGEN ALPHA"/>
    <property type="match status" value="1"/>
</dbReference>
<dbReference type="InterPro" id="IPR036337">
    <property type="entry name" value="Matrilin_CC_sf"/>
</dbReference>
<evidence type="ECO:0000313" key="10">
    <source>
        <dbReference type="Proteomes" id="UP000694424"/>
    </source>
</evidence>
<reference evidence="9" key="2">
    <citation type="submission" date="2025-09" db="UniProtKB">
        <authorList>
            <consortium name="Ensembl"/>
        </authorList>
    </citation>
    <scope>IDENTIFICATION</scope>
</reference>
<keyword evidence="7" id="KW-0325">Glycoprotein</keyword>
<dbReference type="FunFam" id="2.10.25.10:FF:000227">
    <property type="entry name" value="Matrilin 4"/>
    <property type="match status" value="1"/>
</dbReference>
<evidence type="ECO:0000256" key="7">
    <source>
        <dbReference type="ARBA" id="ARBA00023180"/>
    </source>
</evidence>
<organism evidence="9 10">
    <name type="scientific">Apteryx owenii</name>
    <name type="common">Little spotted kiwi</name>
    <dbReference type="NCBI Taxonomy" id="8824"/>
    <lineage>
        <taxon>Eukaryota</taxon>
        <taxon>Metazoa</taxon>
        <taxon>Chordata</taxon>
        <taxon>Craniata</taxon>
        <taxon>Vertebrata</taxon>
        <taxon>Euteleostomi</taxon>
        <taxon>Archelosauria</taxon>
        <taxon>Archosauria</taxon>
        <taxon>Dinosauria</taxon>
        <taxon>Saurischia</taxon>
        <taxon>Theropoda</taxon>
        <taxon>Coelurosauria</taxon>
        <taxon>Aves</taxon>
        <taxon>Palaeognathae</taxon>
        <taxon>Apterygiformes</taxon>
        <taxon>Apterygidae</taxon>
        <taxon>Apteryx</taxon>
    </lineage>
</organism>
<evidence type="ECO:0000256" key="6">
    <source>
        <dbReference type="ARBA" id="ARBA00023157"/>
    </source>
</evidence>
<dbReference type="Gene3D" id="1.20.5.30">
    <property type="match status" value="1"/>
</dbReference>
<evidence type="ECO:0000256" key="5">
    <source>
        <dbReference type="ARBA" id="ARBA00022737"/>
    </source>
</evidence>
<dbReference type="Ensembl" id="ENSAOWT00000007644.1">
    <property type="protein sequence ID" value="ENSAOWP00000006753.1"/>
    <property type="gene ID" value="ENSAOWG00000004642.1"/>
</dbReference>
<keyword evidence="3" id="KW-0245">EGF-like domain</keyword>
<name>A0A8B9S4T1_APTOW</name>